<proteinExistence type="predicted"/>
<evidence type="ECO:0000313" key="1">
    <source>
        <dbReference type="EMBL" id="KAI4860673.1"/>
    </source>
</evidence>
<gene>
    <name evidence="1" type="ORF">F4820DRAFT_436090</name>
</gene>
<comment type="caution">
    <text evidence="1">The sequence shown here is derived from an EMBL/GenBank/DDBJ whole genome shotgun (WGS) entry which is preliminary data.</text>
</comment>
<evidence type="ECO:0000313" key="2">
    <source>
        <dbReference type="Proteomes" id="UP001497700"/>
    </source>
</evidence>
<name>A0ACB9YNE9_9PEZI</name>
<dbReference type="EMBL" id="MU393577">
    <property type="protein sequence ID" value="KAI4860673.1"/>
    <property type="molecule type" value="Genomic_DNA"/>
</dbReference>
<sequence length="558" mass="61543">MPFETPHTPDGHSFDRIYDPMPDKKQEQVDVATEQSKLSDGEDNIVYIQGPRFWAISVAIAIMMFLTNLEVPVVITALVSITNDLSGFENVGWVVASYLLGYVAVIVICAKFSDIFGRKFIFLLSTVVFIIFSAACSAAQTMVQLVIFRAFQGIGGGGCWSLSTIIVVDLVPPEKYPKFVSNISIVNALALLLGPIIGGAIASNTTWRWIFIINVPIAVPAFVVALLAIPKDFPYHNRSDYRKRSFKELMGKNTLDRIDIPGTILILFATLALTSAFEEADKRFPWRSAYVITLLTLSGLLWIALITWERYVTLSDKVREPILPWRFLTNRQMLGILLNFVLLGGPTVICMFIIPQRFQLVYGTSGLDAGVRLIPFTVVIPVSSIVASTLAGKLKVPPLYLLLVGSCFQVLGFALLGTLPSTLEIPARIYGFEILAGWGCGINFALLFILIPWVNDKRDHAVAMGAGSQFRMMGGTIVLAISTSVFNTYARTQLQTLLGVSDTDTLISFLGTLPQELQDQVRYVLAEAYNRQVLVLCVSAALQIPASLLMWKKKQVVI</sequence>
<organism evidence="1 2">
    <name type="scientific">Hypoxylon rubiginosum</name>
    <dbReference type="NCBI Taxonomy" id="110542"/>
    <lineage>
        <taxon>Eukaryota</taxon>
        <taxon>Fungi</taxon>
        <taxon>Dikarya</taxon>
        <taxon>Ascomycota</taxon>
        <taxon>Pezizomycotina</taxon>
        <taxon>Sordariomycetes</taxon>
        <taxon>Xylariomycetidae</taxon>
        <taxon>Xylariales</taxon>
        <taxon>Hypoxylaceae</taxon>
        <taxon>Hypoxylon</taxon>
    </lineage>
</organism>
<reference evidence="1 2" key="1">
    <citation type="journal article" date="2022" name="New Phytol.">
        <title>Ecological generalism drives hyperdiversity of secondary metabolite gene clusters in xylarialean endophytes.</title>
        <authorList>
            <person name="Franco M.E.E."/>
            <person name="Wisecaver J.H."/>
            <person name="Arnold A.E."/>
            <person name="Ju Y.M."/>
            <person name="Slot J.C."/>
            <person name="Ahrendt S."/>
            <person name="Moore L.P."/>
            <person name="Eastman K.E."/>
            <person name="Scott K."/>
            <person name="Konkel Z."/>
            <person name="Mondo S.J."/>
            <person name="Kuo A."/>
            <person name="Hayes R.D."/>
            <person name="Haridas S."/>
            <person name="Andreopoulos B."/>
            <person name="Riley R."/>
            <person name="LaButti K."/>
            <person name="Pangilinan J."/>
            <person name="Lipzen A."/>
            <person name="Amirebrahimi M."/>
            <person name="Yan J."/>
            <person name="Adam C."/>
            <person name="Keymanesh K."/>
            <person name="Ng V."/>
            <person name="Louie K."/>
            <person name="Northen T."/>
            <person name="Drula E."/>
            <person name="Henrissat B."/>
            <person name="Hsieh H.M."/>
            <person name="Youens-Clark K."/>
            <person name="Lutzoni F."/>
            <person name="Miadlikowska J."/>
            <person name="Eastwood D.C."/>
            <person name="Hamelin R.C."/>
            <person name="Grigoriev I.V."/>
            <person name="U'Ren J.M."/>
        </authorList>
    </citation>
    <scope>NUCLEOTIDE SEQUENCE [LARGE SCALE GENOMIC DNA]</scope>
    <source>
        <strain evidence="1 2">CBS 119005</strain>
    </source>
</reference>
<accession>A0ACB9YNE9</accession>
<protein>
    <submittedName>
        <fullName evidence="1">Multidrug resistance protein fnx1</fullName>
    </submittedName>
</protein>
<keyword evidence="2" id="KW-1185">Reference proteome</keyword>
<dbReference type="Proteomes" id="UP001497700">
    <property type="component" value="Unassembled WGS sequence"/>
</dbReference>